<evidence type="ECO:0000256" key="2">
    <source>
        <dbReference type="ARBA" id="ARBA00022722"/>
    </source>
</evidence>
<comment type="caution">
    <text evidence="10">The sequence shown here is derived from an EMBL/GenBank/DDBJ whole genome shotgun (WGS) entry which is preliminary data.</text>
</comment>
<comment type="cofactor">
    <cofactor evidence="1">
        <name>Mg(2+)</name>
        <dbReference type="ChEBI" id="CHEBI:18420"/>
    </cofactor>
</comment>
<feature type="region of interest" description="Disordered" evidence="8">
    <location>
        <begin position="171"/>
        <end position="195"/>
    </location>
</feature>
<sequence length="277" mass="31530">MNMSDKKTEIKTFVFLDIETTGLPREEYNKTKITELCMVAVEAAHIKGERTPRVQNKLNLCFNPAKMVSLGVKKAQVNTIDCIDCLAQRSLLRLSNFSLENQEKFSSDTVNILNSFLNRNKKPLCFVAHNGNIFDYPILRAEIEKVRGSLLDNILCIDSIIMFRELHDEAERQNVQGSDTEETTQGPSSSSPDKRERLSFQLRDIYVRLTNKRCPNEQEHRAESDVAMLLESVLKLGDNFSTWTNAHATRFYDIPAMAPGRILAHSFCEEITHPSST</sequence>
<feature type="compositionally biased region" description="Polar residues" evidence="8">
    <location>
        <begin position="173"/>
        <end position="191"/>
    </location>
</feature>
<keyword evidence="6" id="KW-0460">Magnesium</keyword>
<evidence type="ECO:0000256" key="5">
    <source>
        <dbReference type="ARBA" id="ARBA00022839"/>
    </source>
</evidence>
<dbReference type="InterPro" id="IPR036397">
    <property type="entry name" value="RNaseH_sf"/>
</dbReference>
<dbReference type="PANTHER" id="PTHR13058">
    <property type="entry name" value="THREE PRIME REPAIR EXONUCLEASE 1, 2"/>
    <property type="match status" value="1"/>
</dbReference>
<reference evidence="10 11" key="1">
    <citation type="journal article" date="2023" name="Insect Mol. Biol.">
        <title>Genome sequencing provides insights into the evolution of gene families encoding plant cell wall-degrading enzymes in longhorned beetles.</title>
        <authorList>
            <person name="Shin N.R."/>
            <person name="Okamura Y."/>
            <person name="Kirsch R."/>
            <person name="Pauchet Y."/>
        </authorList>
    </citation>
    <scope>NUCLEOTIDE SEQUENCE [LARGE SCALE GENOMIC DNA]</scope>
    <source>
        <strain evidence="10">EAD_L_NR</strain>
    </source>
</reference>
<evidence type="ECO:0000313" key="11">
    <source>
        <dbReference type="Proteomes" id="UP001159042"/>
    </source>
</evidence>
<keyword evidence="11" id="KW-1185">Reference proteome</keyword>
<dbReference type="GO" id="GO:0046872">
    <property type="term" value="F:metal ion binding"/>
    <property type="evidence" value="ECO:0007669"/>
    <property type="project" value="UniProtKB-KW"/>
</dbReference>
<keyword evidence="2" id="KW-0540">Nuclease</keyword>
<evidence type="ECO:0000256" key="1">
    <source>
        <dbReference type="ARBA" id="ARBA00001946"/>
    </source>
</evidence>
<dbReference type="InterPro" id="IPR013520">
    <property type="entry name" value="Ribonucl_H"/>
</dbReference>
<organism evidence="10 11">
    <name type="scientific">Exocentrus adspersus</name>
    <dbReference type="NCBI Taxonomy" id="1586481"/>
    <lineage>
        <taxon>Eukaryota</taxon>
        <taxon>Metazoa</taxon>
        <taxon>Ecdysozoa</taxon>
        <taxon>Arthropoda</taxon>
        <taxon>Hexapoda</taxon>
        <taxon>Insecta</taxon>
        <taxon>Pterygota</taxon>
        <taxon>Neoptera</taxon>
        <taxon>Endopterygota</taxon>
        <taxon>Coleoptera</taxon>
        <taxon>Polyphaga</taxon>
        <taxon>Cucujiformia</taxon>
        <taxon>Chrysomeloidea</taxon>
        <taxon>Cerambycidae</taxon>
        <taxon>Lamiinae</taxon>
        <taxon>Acanthocinini</taxon>
        <taxon>Exocentrus</taxon>
    </lineage>
</organism>
<dbReference type="GO" id="GO:0003676">
    <property type="term" value="F:nucleic acid binding"/>
    <property type="evidence" value="ECO:0007669"/>
    <property type="project" value="InterPro"/>
</dbReference>
<keyword evidence="3" id="KW-0479">Metal-binding</keyword>
<comment type="similarity">
    <text evidence="7">Belongs to the exonuclease superfamily. TREX family.</text>
</comment>
<dbReference type="GO" id="GO:0008296">
    <property type="term" value="F:3'-5'-DNA exonuclease activity"/>
    <property type="evidence" value="ECO:0007669"/>
    <property type="project" value="TreeGrafter"/>
</dbReference>
<dbReference type="GO" id="GO:0005737">
    <property type="term" value="C:cytoplasm"/>
    <property type="evidence" value="ECO:0007669"/>
    <property type="project" value="TreeGrafter"/>
</dbReference>
<proteinExistence type="inferred from homology"/>
<dbReference type="SUPFAM" id="SSF53098">
    <property type="entry name" value="Ribonuclease H-like"/>
    <property type="match status" value="1"/>
</dbReference>
<gene>
    <name evidence="10" type="ORF">NQ315_000684</name>
</gene>
<accession>A0AAV8WFM9</accession>
<feature type="domain" description="Exonuclease" evidence="9">
    <location>
        <begin position="12"/>
        <end position="242"/>
    </location>
</feature>
<evidence type="ECO:0000256" key="7">
    <source>
        <dbReference type="ARBA" id="ARBA00025769"/>
    </source>
</evidence>
<dbReference type="Gene3D" id="3.30.420.10">
    <property type="entry name" value="Ribonuclease H-like superfamily/Ribonuclease H"/>
    <property type="match status" value="1"/>
</dbReference>
<keyword evidence="5" id="KW-0269">Exonuclease</keyword>
<dbReference type="GO" id="GO:0006308">
    <property type="term" value="P:DNA catabolic process"/>
    <property type="evidence" value="ECO:0007669"/>
    <property type="project" value="TreeGrafter"/>
</dbReference>
<evidence type="ECO:0000256" key="4">
    <source>
        <dbReference type="ARBA" id="ARBA00022801"/>
    </source>
</evidence>
<name>A0AAV8WFM9_9CUCU</name>
<dbReference type="Proteomes" id="UP001159042">
    <property type="component" value="Unassembled WGS sequence"/>
</dbReference>
<dbReference type="SMART" id="SM00479">
    <property type="entry name" value="EXOIII"/>
    <property type="match status" value="1"/>
</dbReference>
<evidence type="ECO:0000256" key="8">
    <source>
        <dbReference type="SAM" id="MobiDB-lite"/>
    </source>
</evidence>
<evidence type="ECO:0000256" key="6">
    <source>
        <dbReference type="ARBA" id="ARBA00022842"/>
    </source>
</evidence>
<evidence type="ECO:0000259" key="9">
    <source>
        <dbReference type="SMART" id="SM00479"/>
    </source>
</evidence>
<dbReference type="AlphaFoldDB" id="A0AAV8WFM9"/>
<dbReference type="InterPro" id="IPR040393">
    <property type="entry name" value="TREX1/2"/>
</dbReference>
<keyword evidence="4" id="KW-0378">Hydrolase</keyword>
<evidence type="ECO:0000313" key="10">
    <source>
        <dbReference type="EMBL" id="KAJ8924536.1"/>
    </source>
</evidence>
<dbReference type="EMBL" id="JANEYG010000002">
    <property type="protein sequence ID" value="KAJ8924536.1"/>
    <property type="molecule type" value="Genomic_DNA"/>
</dbReference>
<dbReference type="InterPro" id="IPR012337">
    <property type="entry name" value="RNaseH-like_sf"/>
</dbReference>
<dbReference type="PANTHER" id="PTHR13058:SF19">
    <property type="entry name" value="LD40940P"/>
    <property type="match status" value="1"/>
</dbReference>
<protein>
    <recommendedName>
        <fullName evidence="9">Exonuclease domain-containing protein</fullName>
    </recommendedName>
</protein>
<evidence type="ECO:0000256" key="3">
    <source>
        <dbReference type="ARBA" id="ARBA00022723"/>
    </source>
</evidence>